<keyword evidence="2" id="KW-1185">Reference proteome</keyword>
<gene>
    <name evidence="1" type="ordered locus">Dred_0563</name>
</gene>
<organism evidence="1 2">
    <name type="scientific">Desulforamulus reducens (strain ATCC BAA-1160 / DSM 100696 / MI-1)</name>
    <name type="common">Desulfotomaculum reducens</name>
    <dbReference type="NCBI Taxonomy" id="349161"/>
    <lineage>
        <taxon>Bacteria</taxon>
        <taxon>Bacillati</taxon>
        <taxon>Bacillota</taxon>
        <taxon>Clostridia</taxon>
        <taxon>Eubacteriales</taxon>
        <taxon>Peptococcaceae</taxon>
        <taxon>Desulforamulus</taxon>
    </lineage>
</organism>
<sequence length="163" mass="18756">MAHQPVPSSQNQHIMILIEEHLTVETYLQLFANGCPEHLRPQVCPHCLIQVMLHRHGKYNRHAYTPEDQSHIPIYRFICPNPNCRKTTALLPAFLKEHHPISFDIQEKVIRQQAKGKTLVQLSGELLRHLGEETPFSITKAKRLFDEALMARTAQGGKELVRN</sequence>
<dbReference type="AlphaFoldDB" id="A4J204"/>
<dbReference type="KEGG" id="drm:Dred_0563"/>
<evidence type="ECO:0000313" key="1">
    <source>
        <dbReference type="EMBL" id="ABO49107.1"/>
    </source>
</evidence>
<proteinExistence type="predicted"/>
<dbReference type="eggNOG" id="COG3464">
    <property type="taxonomic scope" value="Bacteria"/>
</dbReference>
<protein>
    <submittedName>
        <fullName evidence="1">Uncharacterized protein</fullName>
    </submittedName>
</protein>
<dbReference type="EMBL" id="CP000612">
    <property type="protein sequence ID" value="ABO49107.1"/>
    <property type="molecule type" value="Genomic_DNA"/>
</dbReference>
<dbReference type="OrthoDB" id="2867419at2"/>
<evidence type="ECO:0000313" key="2">
    <source>
        <dbReference type="Proteomes" id="UP000001556"/>
    </source>
</evidence>
<reference evidence="1 2" key="1">
    <citation type="submission" date="2007-03" db="EMBL/GenBank/DDBJ databases">
        <title>Complete sequence of Desulfotomaculum reducens MI-1.</title>
        <authorList>
            <consortium name="US DOE Joint Genome Institute"/>
            <person name="Copeland A."/>
            <person name="Lucas S."/>
            <person name="Lapidus A."/>
            <person name="Barry K."/>
            <person name="Detter J.C."/>
            <person name="Glavina del Rio T."/>
            <person name="Hammon N."/>
            <person name="Israni S."/>
            <person name="Dalin E."/>
            <person name="Tice H."/>
            <person name="Pitluck S."/>
            <person name="Sims D."/>
            <person name="Brettin T."/>
            <person name="Bruce D."/>
            <person name="Han C."/>
            <person name="Tapia R."/>
            <person name="Schmutz J."/>
            <person name="Larimer F."/>
            <person name="Land M."/>
            <person name="Hauser L."/>
            <person name="Kyrpides N."/>
            <person name="Kim E."/>
            <person name="Tebo B.M."/>
            <person name="Richardson P."/>
        </authorList>
    </citation>
    <scope>NUCLEOTIDE SEQUENCE [LARGE SCALE GENOMIC DNA]</scope>
    <source>
        <strain evidence="1 2">MI-1</strain>
    </source>
</reference>
<dbReference type="Proteomes" id="UP000001556">
    <property type="component" value="Chromosome"/>
</dbReference>
<name>A4J204_DESRM</name>
<accession>A4J204</accession>
<dbReference type="HOGENOM" id="CLU_1624482_0_0_9"/>